<dbReference type="PANTHER" id="PTHR45947">
    <property type="entry name" value="SULFOQUINOVOSYL TRANSFERASE SQD2"/>
    <property type="match status" value="1"/>
</dbReference>
<evidence type="ECO:0000259" key="2">
    <source>
        <dbReference type="Pfam" id="PF13439"/>
    </source>
</evidence>
<evidence type="ECO:0000259" key="1">
    <source>
        <dbReference type="Pfam" id="PF00534"/>
    </source>
</evidence>
<dbReference type="Proteomes" id="UP001238088">
    <property type="component" value="Unassembled WGS sequence"/>
</dbReference>
<dbReference type="PANTHER" id="PTHR45947:SF3">
    <property type="entry name" value="SULFOQUINOVOSYL TRANSFERASE SQD2"/>
    <property type="match status" value="1"/>
</dbReference>
<name>A0ABU0ADX4_9BACI</name>
<evidence type="ECO:0000313" key="3">
    <source>
        <dbReference type="EMBL" id="MDQ0269447.1"/>
    </source>
</evidence>
<dbReference type="InterPro" id="IPR050194">
    <property type="entry name" value="Glycosyltransferase_grp1"/>
</dbReference>
<protein>
    <submittedName>
        <fullName evidence="3">Glycosyltransferase involved in cell wall biosynthesis</fullName>
    </submittedName>
</protein>
<dbReference type="Gene3D" id="3.40.50.2000">
    <property type="entry name" value="Glycogen Phosphorylase B"/>
    <property type="match status" value="2"/>
</dbReference>
<dbReference type="CDD" id="cd03801">
    <property type="entry name" value="GT4_PimA-like"/>
    <property type="match status" value="1"/>
</dbReference>
<reference evidence="3 4" key="1">
    <citation type="submission" date="2023-07" db="EMBL/GenBank/DDBJ databases">
        <title>Genomic Encyclopedia of Type Strains, Phase IV (KMG-IV): sequencing the most valuable type-strain genomes for metagenomic binning, comparative biology and taxonomic classification.</title>
        <authorList>
            <person name="Goeker M."/>
        </authorList>
    </citation>
    <scope>NUCLEOTIDE SEQUENCE [LARGE SCALE GENOMIC DNA]</scope>
    <source>
        <strain evidence="3 4">DSM 23494</strain>
    </source>
</reference>
<organism evidence="3 4">
    <name type="scientific">Cytobacillus purgationiresistens</name>
    <dbReference type="NCBI Taxonomy" id="863449"/>
    <lineage>
        <taxon>Bacteria</taxon>
        <taxon>Bacillati</taxon>
        <taxon>Bacillota</taxon>
        <taxon>Bacilli</taxon>
        <taxon>Bacillales</taxon>
        <taxon>Bacillaceae</taxon>
        <taxon>Cytobacillus</taxon>
    </lineage>
</organism>
<dbReference type="Pfam" id="PF13439">
    <property type="entry name" value="Glyco_transf_4"/>
    <property type="match status" value="1"/>
</dbReference>
<dbReference type="EMBL" id="JAUSUB010000004">
    <property type="protein sequence ID" value="MDQ0269447.1"/>
    <property type="molecule type" value="Genomic_DNA"/>
</dbReference>
<proteinExistence type="predicted"/>
<evidence type="ECO:0000313" key="4">
    <source>
        <dbReference type="Proteomes" id="UP001238088"/>
    </source>
</evidence>
<dbReference type="SUPFAM" id="SSF53756">
    <property type="entry name" value="UDP-Glycosyltransferase/glycogen phosphorylase"/>
    <property type="match status" value="1"/>
</dbReference>
<feature type="domain" description="Glycosyl transferase family 1" evidence="1">
    <location>
        <begin position="204"/>
        <end position="364"/>
    </location>
</feature>
<gene>
    <name evidence="3" type="ORF">J2S17_001318</name>
</gene>
<feature type="domain" description="Glycosyltransferase subfamily 4-like N-terminal" evidence="2">
    <location>
        <begin position="17"/>
        <end position="187"/>
    </location>
</feature>
<dbReference type="Pfam" id="PF00534">
    <property type="entry name" value="Glycos_transf_1"/>
    <property type="match status" value="1"/>
</dbReference>
<dbReference type="RefSeq" id="WP_307473011.1">
    <property type="nucleotide sequence ID" value="NZ_JAUSUB010000004.1"/>
</dbReference>
<accession>A0ABU0ADX4</accession>
<comment type="caution">
    <text evidence="3">The sequence shown here is derived from an EMBL/GenBank/DDBJ whole genome shotgun (WGS) entry which is preliminary data.</text>
</comment>
<dbReference type="InterPro" id="IPR028098">
    <property type="entry name" value="Glyco_trans_4-like_N"/>
</dbReference>
<dbReference type="InterPro" id="IPR001296">
    <property type="entry name" value="Glyco_trans_1"/>
</dbReference>
<keyword evidence="4" id="KW-1185">Reference proteome</keyword>
<sequence length="398" mass="45561">MGRIILLISWEYPPHVVGGLARHVHGLAKGLFKRGHEVHVLTANSDEDFGEDKSDSIHIHRVEPLNENDGHFFHWIAGLNLAMEERARELHHIYCFDIIHAHDWLVGASAITLHKYLYIPFITTIHATEYGRNNGIFTELQRFVHHQEKMLAERSNHLIVCSQSMKEELFHLFTQNSDKMTVIPNGTEKNNLPVKAHYVLDSLPINFGKRLIFSIGRMVEEKGFTTLIEAAETLIEQNDQVYFIVAGKGPLLEPYRQKVRERLLDHVFFFPGFITDQQRTALLNICEIAVFPSKYEPFGIVALEAMAAERPVIVSRTGGLKGLVQHRQTGMLMDPGNVCSLIEQTQYLLNHPLHAKEMGKKARRIVDDMYNWDRVAEETESVYEAALLQSNLTEIKKI</sequence>